<comment type="caution">
    <text evidence="1">The sequence shown here is derived from an EMBL/GenBank/DDBJ whole genome shotgun (WGS) entry which is preliminary data.</text>
</comment>
<dbReference type="EMBL" id="JAROKS010000002">
    <property type="protein sequence ID" value="KAK1805715.1"/>
    <property type="molecule type" value="Genomic_DNA"/>
</dbReference>
<evidence type="ECO:0000313" key="2">
    <source>
        <dbReference type="Proteomes" id="UP001239994"/>
    </source>
</evidence>
<reference evidence="1" key="1">
    <citation type="submission" date="2023-03" db="EMBL/GenBank/DDBJ databases">
        <title>Electrophorus voltai genome.</title>
        <authorList>
            <person name="Bian C."/>
        </authorList>
    </citation>
    <scope>NUCLEOTIDE SEQUENCE</scope>
    <source>
        <strain evidence="1">CB-2022</strain>
        <tissue evidence="1">Muscle</tissue>
    </source>
</reference>
<accession>A0AAD8ZYP6</accession>
<dbReference type="AlphaFoldDB" id="A0AAD8ZYP6"/>
<proteinExistence type="predicted"/>
<sequence>MTRYRHVCAISDGGVQYRCDAEFGTEHVFPEQDKQNCPGLQKSGVRRRVPVPASARLQSSPPLCAGQTWTAAGSRWLLFVQLAGHLCGKKRTLERNVCLTGRDEQCNGTFFKNFI</sequence>
<keyword evidence="2" id="KW-1185">Reference proteome</keyword>
<name>A0AAD8ZYP6_9TELE</name>
<gene>
    <name evidence="1" type="ORF">P4O66_001935</name>
</gene>
<protein>
    <submittedName>
        <fullName evidence="1">Uncharacterized protein</fullName>
    </submittedName>
</protein>
<organism evidence="1 2">
    <name type="scientific">Electrophorus voltai</name>
    <dbReference type="NCBI Taxonomy" id="2609070"/>
    <lineage>
        <taxon>Eukaryota</taxon>
        <taxon>Metazoa</taxon>
        <taxon>Chordata</taxon>
        <taxon>Craniata</taxon>
        <taxon>Vertebrata</taxon>
        <taxon>Euteleostomi</taxon>
        <taxon>Actinopterygii</taxon>
        <taxon>Neopterygii</taxon>
        <taxon>Teleostei</taxon>
        <taxon>Ostariophysi</taxon>
        <taxon>Gymnotiformes</taxon>
        <taxon>Gymnotoidei</taxon>
        <taxon>Gymnotidae</taxon>
        <taxon>Electrophorus</taxon>
    </lineage>
</organism>
<evidence type="ECO:0000313" key="1">
    <source>
        <dbReference type="EMBL" id="KAK1805715.1"/>
    </source>
</evidence>
<dbReference type="Proteomes" id="UP001239994">
    <property type="component" value="Unassembled WGS sequence"/>
</dbReference>